<name>A0ABV5F9A7_9FLAO</name>
<dbReference type="EMBL" id="JBHMFC010000013">
    <property type="protein sequence ID" value="MFB9056027.1"/>
    <property type="molecule type" value="Genomic_DNA"/>
</dbReference>
<keyword evidence="2" id="KW-1185">Reference proteome</keyword>
<evidence type="ECO:0000313" key="1">
    <source>
        <dbReference type="EMBL" id="MFB9056027.1"/>
    </source>
</evidence>
<protein>
    <recommendedName>
        <fullName evidence="3">Prophage protein DUF1660</fullName>
    </recommendedName>
</protein>
<sequence length="88" mass="10183">MKNTTKKPAFIPAMYCSLLGHDYQVTKKVTNHVKEYTCKNCKKQLTTNSNGDLIELTSKFKEINATLERVYNKKMERANEKVMSNSVY</sequence>
<proteinExistence type="predicted"/>
<comment type="caution">
    <text evidence="1">The sequence shown here is derived from an EMBL/GenBank/DDBJ whole genome shotgun (WGS) entry which is preliminary data.</text>
</comment>
<dbReference type="RefSeq" id="WP_379860219.1">
    <property type="nucleotide sequence ID" value="NZ_JBHMFC010000013.1"/>
</dbReference>
<evidence type="ECO:0000313" key="2">
    <source>
        <dbReference type="Proteomes" id="UP001589585"/>
    </source>
</evidence>
<accession>A0ABV5F9A7</accession>
<reference evidence="1 2" key="1">
    <citation type="submission" date="2024-09" db="EMBL/GenBank/DDBJ databases">
        <authorList>
            <person name="Sun Q."/>
            <person name="Mori K."/>
        </authorList>
    </citation>
    <scope>NUCLEOTIDE SEQUENCE [LARGE SCALE GENOMIC DNA]</scope>
    <source>
        <strain evidence="1 2">CECT 8622</strain>
    </source>
</reference>
<evidence type="ECO:0008006" key="3">
    <source>
        <dbReference type="Google" id="ProtNLM"/>
    </source>
</evidence>
<dbReference type="Proteomes" id="UP001589585">
    <property type="component" value="Unassembled WGS sequence"/>
</dbReference>
<gene>
    <name evidence="1" type="ORF">ACFFU9_04660</name>
</gene>
<organism evidence="1 2">
    <name type="scientific">Mariniflexile ostreae</name>
    <dbReference type="NCBI Taxonomy" id="1520892"/>
    <lineage>
        <taxon>Bacteria</taxon>
        <taxon>Pseudomonadati</taxon>
        <taxon>Bacteroidota</taxon>
        <taxon>Flavobacteriia</taxon>
        <taxon>Flavobacteriales</taxon>
        <taxon>Flavobacteriaceae</taxon>
        <taxon>Mariniflexile</taxon>
    </lineage>
</organism>